<sequence>MPPKAVALSRLLALLHLLNSEVASLLSERSNNDDGSNDTDPELAACVTQVCRLFRVTTDGLNEAFTPSAPASNSNAQEVSGAVRYTAIAATVSATIASARSTLTTAGILPGLPTTLAPTKVGARPMTAKIPQRRSNMPVTPSTPTIPSRTAILSTTTTTRTTSGESLPSFNEVDESECPSEPCVSGVDDDYIMYREYESDEFEPLKDGSIWENLWSKSRQRNIFSGLTYDEWSGSH</sequence>
<feature type="region of interest" description="Disordered" evidence="1">
    <location>
        <begin position="156"/>
        <end position="182"/>
    </location>
</feature>
<dbReference type="EMBL" id="QPFP01000069">
    <property type="protein sequence ID" value="TEB24183.1"/>
    <property type="molecule type" value="Genomic_DNA"/>
</dbReference>
<keyword evidence="2" id="KW-0732">Signal</keyword>
<evidence type="ECO:0000313" key="3">
    <source>
        <dbReference type="EMBL" id="TEB24183.1"/>
    </source>
</evidence>
<organism evidence="3 4">
    <name type="scientific">Coprinellus micaceus</name>
    <name type="common">Glistening ink-cap mushroom</name>
    <name type="synonym">Coprinus micaceus</name>
    <dbReference type="NCBI Taxonomy" id="71717"/>
    <lineage>
        <taxon>Eukaryota</taxon>
        <taxon>Fungi</taxon>
        <taxon>Dikarya</taxon>
        <taxon>Basidiomycota</taxon>
        <taxon>Agaricomycotina</taxon>
        <taxon>Agaricomycetes</taxon>
        <taxon>Agaricomycetidae</taxon>
        <taxon>Agaricales</taxon>
        <taxon>Agaricineae</taxon>
        <taxon>Psathyrellaceae</taxon>
        <taxon>Coprinellus</taxon>
    </lineage>
</organism>
<feature type="chain" id="PRO_5021298573" evidence="2">
    <location>
        <begin position="25"/>
        <end position="236"/>
    </location>
</feature>
<evidence type="ECO:0000313" key="4">
    <source>
        <dbReference type="Proteomes" id="UP000298030"/>
    </source>
</evidence>
<reference evidence="3 4" key="1">
    <citation type="journal article" date="2019" name="Nat. Ecol. Evol.">
        <title>Megaphylogeny resolves global patterns of mushroom evolution.</title>
        <authorList>
            <person name="Varga T."/>
            <person name="Krizsan K."/>
            <person name="Foldi C."/>
            <person name="Dima B."/>
            <person name="Sanchez-Garcia M."/>
            <person name="Sanchez-Ramirez S."/>
            <person name="Szollosi G.J."/>
            <person name="Szarkandi J.G."/>
            <person name="Papp V."/>
            <person name="Albert L."/>
            <person name="Andreopoulos W."/>
            <person name="Angelini C."/>
            <person name="Antonin V."/>
            <person name="Barry K.W."/>
            <person name="Bougher N.L."/>
            <person name="Buchanan P."/>
            <person name="Buyck B."/>
            <person name="Bense V."/>
            <person name="Catcheside P."/>
            <person name="Chovatia M."/>
            <person name="Cooper J."/>
            <person name="Damon W."/>
            <person name="Desjardin D."/>
            <person name="Finy P."/>
            <person name="Geml J."/>
            <person name="Haridas S."/>
            <person name="Hughes K."/>
            <person name="Justo A."/>
            <person name="Karasinski D."/>
            <person name="Kautmanova I."/>
            <person name="Kiss B."/>
            <person name="Kocsube S."/>
            <person name="Kotiranta H."/>
            <person name="LaButti K.M."/>
            <person name="Lechner B.E."/>
            <person name="Liimatainen K."/>
            <person name="Lipzen A."/>
            <person name="Lukacs Z."/>
            <person name="Mihaltcheva S."/>
            <person name="Morgado L.N."/>
            <person name="Niskanen T."/>
            <person name="Noordeloos M.E."/>
            <person name="Ohm R.A."/>
            <person name="Ortiz-Santana B."/>
            <person name="Ovrebo C."/>
            <person name="Racz N."/>
            <person name="Riley R."/>
            <person name="Savchenko A."/>
            <person name="Shiryaev A."/>
            <person name="Soop K."/>
            <person name="Spirin V."/>
            <person name="Szebenyi C."/>
            <person name="Tomsovsky M."/>
            <person name="Tulloss R.E."/>
            <person name="Uehling J."/>
            <person name="Grigoriev I.V."/>
            <person name="Vagvolgyi C."/>
            <person name="Papp T."/>
            <person name="Martin F.M."/>
            <person name="Miettinen O."/>
            <person name="Hibbett D.S."/>
            <person name="Nagy L.G."/>
        </authorList>
    </citation>
    <scope>NUCLEOTIDE SEQUENCE [LARGE SCALE GENOMIC DNA]</scope>
    <source>
        <strain evidence="3 4">FP101781</strain>
    </source>
</reference>
<gene>
    <name evidence="3" type="ORF">FA13DRAFT_1797391</name>
</gene>
<evidence type="ECO:0000256" key="1">
    <source>
        <dbReference type="SAM" id="MobiDB-lite"/>
    </source>
</evidence>
<proteinExistence type="predicted"/>
<feature type="signal peptide" evidence="2">
    <location>
        <begin position="1"/>
        <end position="24"/>
    </location>
</feature>
<dbReference type="Proteomes" id="UP000298030">
    <property type="component" value="Unassembled WGS sequence"/>
</dbReference>
<comment type="caution">
    <text evidence="3">The sequence shown here is derived from an EMBL/GenBank/DDBJ whole genome shotgun (WGS) entry which is preliminary data.</text>
</comment>
<accession>A0A4Y7SQN8</accession>
<protein>
    <submittedName>
        <fullName evidence="3">Uncharacterized protein</fullName>
    </submittedName>
</protein>
<dbReference type="AlphaFoldDB" id="A0A4Y7SQN8"/>
<name>A0A4Y7SQN8_COPMI</name>
<evidence type="ECO:0000256" key="2">
    <source>
        <dbReference type="SAM" id="SignalP"/>
    </source>
</evidence>
<keyword evidence="4" id="KW-1185">Reference proteome</keyword>